<protein>
    <submittedName>
        <fullName evidence="2">Phage portal protein</fullName>
    </submittedName>
</protein>
<feature type="region of interest" description="Disordered" evidence="1">
    <location>
        <begin position="479"/>
        <end position="499"/>
    </location>
</feature>
<evidence type="ECO:0000256" key="1">
    <source>
        <dbReference type="SAM" id="MobiDB-lite"/>
    </source>
</evidence>
<dbReference type="NCBIfam" id="TIGR01539">
    <property type="entry name" value="portal_lambda"/>
    <property type="match status" value="1"/>
</dbReference>
<organism evidence="2">
    <name type="scientific">bacterium 19PA01SH03</name>
    <dbReference type="NCBI Taxonomy" id="2920705"/>
    <lineage>
        <taxon>Bacteria</taxon>
    </lineage>
</organism>
<dbReference type="GO" id="GO:0019068">
    <property type="term" value="P:virion assembly"/>
    <property type="evidence" value="ECO:0007669"/>
    <property type="project" value="InterPro"/>
</dbReference>
<sequence length="499" mass="55908">MSNPLNLIDRVVAVFNPDKGLKRLYDRSLLNKYTAALPVDPKTKQKRKFSKTSANELNKGAKAIYERAREGDENNPFVTAILDELCANVVGPNGIMVEPQPLDHKGEVHIEFAQAIAKWWELHSLKQNIDNETSRSETEWLACRTWLRDGEVFGRMYMGYHPQITYPSSTPFAIQPFEPQYIPRHITEPEGGLIEGIKRNRLGQAVSYLIQKDSIGFEFAEVDADFICHLKFTRRLHQNRGVSILHSVLDLISRLESYDNSEMVSAEIASRFAYYIKRDPTLGGDTGDAFSRGGDIFLGMGNSFELAPGEDAGVVESNRKEAMSAPFRSGQQKLVSSAVGVNNSSVTRNYDGAYSSNRQELVDSYARYRVLQRKFVLNWTRPQYRTALSMAILSGELKVPASVNAASVYNAIYQAPVMPWIDPKKEMDGIEKGSRLGLFSLSQAQRERNINPLATRKEIQAERKQLNEMGIISTADPAHNLAPADQIKTNEKGEGVLDA</sequence>
<proteinExistence type="predicted"/>
<dbReference type="EMBL" id="CP095338">
    <property type="protein sequence ID" value="XAG22398.1"/>
    <property type="molecule type" value="Genomic_DNA"/>
</dbReference>
<evidence type="ECO:0000313" key="2">
    <source>
        <dbReference type="EMBL" id="XAG22398.1"/>
    </source>
</evidence>
<dbReference type="AlphaFoldDB" id="A0AAU6SQZ5"/>
<gene>
    <name evidence="2" type="ORF">MRN70_06250</name>
</gene>
<reference evidence="2" key="1">
    <citation type="submission" date="2022-03" db="EMBL/GenBank/DDBJ databases">
        <title>Sea Food Isolates.</title>
        <authorList>
            <person name="Li c."/>
        </authorList>
    </citation>
    <scope>NUCLEOTIDE SEQUENCE</scope>
    <source>
        <strain evidence="2">19PA01SH03</strain>
    </source>
</reference>
<name>A0AAU6SQZ5_UNCXX</name>
<feature type="compositionally biased region" description="Basic and acidic residues" evidence="1">
    <location>
        <begin position="488"/>
        <end position="499"/>
    </location>
</feature>
<dbReference type="InterPro" id="IPR006429">
    <property type="entry name" value="Phage_lambda_portal"/>
</dbReference>
<dbReference type="GO" id="GO:0005198">
    <property type="term" value="F:structural molecule activity"/>
    <property type="evidence" value="ECO:0007669"/>
    <property type="project" value="InterPro"/>
</dbReference>
<accession>A0AAU6SQZ5</accession>
<dbReference type="Pfam" id="PF05136">
    <property type="entry name" value="Phage_portal_2"/>
    <property type="match status" value="1"/>
</dbReference>